<feature type="region of interest" description="Disordered" evidence="1">
    <location>
        <begin position="1"/>
        <end position="20"/>
    </location>
</feature>
<dbReference type="Proteomes" id="UP000028582">
    <property type="component" value="Unassembled WGS sequence"/>
</dbReference>
<evidence type="ECO:0000313" key="2">
    <source>
        <dbReference type="EMBL" id="ETO62282.1"/>
    </source>
</evidence>
<sequence length="144" mass="15208">MQTRGCVGVRSGSTGCGEGRLAPPNARHAGVSALEVGVLAASLRQYNISGILATDPAFVSATLLAPGACKNISFCRHRQRRNNLDTNRRSENPLRTIAIASSNVNKVDTVNITQTTGYTAQRWFSIIRLHTATASVRVGSSAAG</sequence>
<dbReference type="EMBL" id="ANJA01003626">
    <property type="protein sequence ID" value="ETO62282.1"/>
    <property type="molecule type" value="Genomic_DNA"/>
</dbReference>
<accession>A0A080Z6M1</accession>
<proteinExistence type="predicted"/>
<evidence type="ECO:0000256" key="1">
    <source>
        <dbReference type="SAM" id="MobiDB-lite"/>
    </source>
</evidence>
<dbReference type="AlphaFoldDB" id="A0A080Z6M1"/>
<name>A0A080Z6M1_PHYNI</name>
<comment type="caution">
    <text evidence="2">The sequence shown here is derived from an EMBL/GenBank/DDBJ whole genome shotgun (WGS) entry which is preliminary data.</text>
</comment>
<evidence type="ECO:0000313" key="3">
    <source>
        <dbReference type="Proteomes" id="UP000028582"/>
    </source>
</evidence>
<gene>
    <name evidence="2" type="ORF">F444_19791</name>
</gene>
<organism evidence="2 3">
    <name type="scientific">Phytophthora nicotianae P1976</name>
    <dbReference type="NCBI Taxonomy" id="1317066"/>
    <lineage>
        <taxon>Eukaryota</taxon>
        <taxon>Sar</taxon>
        <taxon>Stramenopiles</taxon>
        <taxon>Oomycota</taxon>
        <taxon>Peronosporomycetes</taxon>
        <taxon>Peronosporales</taxon>
        <taxon>Peronosporaceae</taxon>
        <taxon>Phytophthora</taxon>
    </lineage>
</organism>
<reference evidence="2 3" key="1">
    <citation type="submission" date="2013-11" db="EMBL/GenBank/DDBJ databases">
        <title>The Genome Sequence of Phytophthora parasitica P1976.</title>
        <authorList>
            <consortium name="The Broad Institute Genomics Platform"/>
            <person name="Russ C."/>
            <person name="Tyler B."/>
            <person name="Panabieres F."/>
            <person name="Shan W."/>
            <person name="Tripathy S."/>
            <person name="Grunwald N."/>
            <person name="Machado M."/>
            <person name="Johnson C.S."/>
            <person name="Walker B."/>
            <person name="Young S."/>
            <person name="Zeng Q."/>
            <person name="Gargeya S."/>
            <person name="Fitzgerald M."/>
            <person name="Haas B."/>
            <person name="Abouelleil A."/>
            <person name="Allen A.W."/>
            <person name="Alvarado L."/>
            <person name="Arachchi H.M."/>
            <person name="Berlin A.M."/>
            <person name="Chapman S.B."/>
            <person name="Gainer-Dewar J."/>
            <person name="Goldberg J."/>
            <person name="Griggs A."/>
            <person name="Gujja S."/>
            <person name="Hansen M."/>
            <person name="Howarth C."/>
            <person name="Imamovic A."/>
            <person name="Ireland A."/>
            <person name="Larimer J."/>
            <person name="McCowan C."/>
            <person name="Murphy C."/>
            <person name="Pearson M."/>
            <person name="Poon T.W."/>
            <person name="Priest M."/>
            <person name="Roberts A."/>
            <person name="Saif S."/>
            <person name="Shea T."/>
            <person name="Sisk P."/>
            <person name="Sykes S."/>
            <person name="Wortman J."/>
            <person name="Nusbaum C."/>
            <person name="Birren B."/>
        </authorList>
    </citation>
    <scope>NUCLEOTIDE SEQUENCE [LARGE SCALE GENOMIC DNA]</scope>
    <source>
        <strain evidence="2 3">P1976</strain>
    </source>
</reference>
<protein>
    <submittedName>
        <fullName evidence="2">Uncharacterized protein</fullName>
    </submittedName>
</protein>